<dbReference type="EMBL" id="JBHUDG010000018">
    <property type="protein sequence ID" value="MFD1630638.1"/>
    <property type="molecule type" value="Genomic_DNA"/>
</dbReference>
<evidence type="ECO:0000313" key="1">
    <source>
        <dbReference type="EMBL" id="MFD1630638.1"/>
    </source>
</evidence>
<organism evidence="1 2">
    <name type="scientific">Pseudopedobacter beijingensis</name>
    <dbReference type="NCBI Taxonomy" id="1207056"/>
    <lineage>
        <taxon>Bacteria</taxon>
        <taxon>Pseudomonadati</taxon>
        <taxon>Bacteroidota</taxon>
        <taxon>Sphingobacteriia</taxon>
        <taxon>Sphingobacteriales</taxon>
        <taxon>Sphingobacteriaceae</taxon>
        <taxon>Pseudopedobacter</taxon>
    </lineage>
</organism>
<dbReference type="Proteomes" id="UP001597118">
    <property type="component" value="Unassembled WGS sequence"/>
</dbReference>
<reference evidence="2" key="1">
    <citation type="journal article" date="2019" name="Int. J. Syst. Evol. Microbiol.">
        <title>The Global Catalogue of Microorganisms (GCM) 10K type strain sequencing project: providing services to taxonomists for standard genome sequencing and annotation.</title>
        <authorList>
            <consortium name="The Broad Institute Genomics Platform"/>
            <consortium name="The Broad Institute Genome Sequencing Center for Infectious Disease"/>
            <person name="Wu L."/>
            <person name="Ma J."/>
        </authorList>
    </citation>
    <scope>NUCLEOTIDE SEQUENCE [LARGE SCALE GENOMIC DNA]</scope>
    <source>
        <strain evidence="2">CCUG 53762</strain>
    </source>
</reference>
<proteinExistence type="predicted"/>
<dbReference type="Gene3D" id="1.10.472.60">
    <property type="entry name" value="putative protein disulfide isomerase domain"/>
    <property type="match status" value="1"/>
</dbReference>
<accession>A0ABW4IEG2</accession>
<dbReference type="SUPFAM" id="SSF52833">
    <property type="entry name" value="Thioredoxin-like"/>
    <property type="match status" value="1"/>
</dbReference>
<dbReference type="RefSeq" id="WP_379663013.1">
    <property type="nucleotide sequence ID" value="NZ_JBHUDG010000018.1"/>
</dbReference>
<dbReference type="CDD" id="cd03025">
    <property type="entry name" value="DsbA_FrnE_like"/>
    <property type="match status" value="1"/>
</dbReference>
<dbReference type="InterPro" id="IPR036249">
    <property type="entry name" value="Thioredoxin-like_sf"/>
</dbReference>
<keyword evidence="2" id="KW-1185">Reference proteome</keyword>
<dbReference type="Gene3D" id="3.40.30.10">
    <property type="entry name" value="Glutaredoxin"/>
    <property type="match status" value="1"/>
</dbReference>
<sequence length="221" mass="25272">MSTEQEKPTIIYIYDVICGWCYGFSPVMKALHEKYKDQFEFQVLSGGMILGDRVGPISQMADIIKSSYKSVEERSGVKFGDKFINEVVEEGTMILSSEKPSIALSVFKTYRPEDAILFASDMQYALNHDGMDLNLDDTYKLLIAKYNIPENEFIQKLNDEEFRQLAYYDVALSRQLQVTGYPAVLIKTSELNFHLIAKGYADLETMELRVQNVIKEEGLKL</sequence>
<comment type="caution">
    <text evidence="1">The sequence shown here is derived from an EMBL/GenBank/DDBJ whole genome shotgun (WGS) entry which is preliminary data.</text>
</comment>
<protein>
    <submittedName>
        <fullName evidence="1">DsbA family protein</fullName>
    </submittedName>
</protein>
<gene>
    <name evidence="1" type="ORF">ACFSAH_12165</name>
</gene>
<name>A0ABW4IEG2_9SPHI</name>
<evidence type="ECO:0000313" key="2">
    <source>
        <dbReference type="Proteomes" id="UP001597118"/>
    </source>
</evidence>